<evidence type="ECO:0000256" key="1">
    <source>
        <dbReference type="ARBA" id="ARBA00007261"/>
    </source>
</evidence>
<evidence type="ECO:0000256" key="3">
    <source>
        <dbReference type="SAM" id="SignalP"/>
    </source>
</evidence>
<dbReference type="OrthoDB" id="9811314at2"/>
<feature type="domain" description="Peptidase M16 C-terminal" evidence="5">
    <location>
        <begin position="204"/>
        <end position="381"/>
    </location>
</feature>
<dbReference type="GO" id="GO:0046872">
    <property type="term" value="F:metal ion binding"/>
    <property type="evidence" value="ECO:0007669"/>
    <property type="project" value="InterPro"/>
</dbReference>
<evidence type="ECO:0000313" key="6">
    <source>
        <dbReference type="EMBL" id="MXP13246.1"/>
    </source>
</evidence>
<accession>A0A6L7GCP9</accession>
<evidence type="ECO:0000256" key="2">
    <source>
        <dbReference type="ARBA" id="ARBA00023049"/>
    </source>
</evidence>
<feature type="chain" id="PRO_5026834013" evidence="3">
    <location>
        <begin position="23"/>
        <end position="943"/>
    </location>
</feature>
<dbReference type="RefSeq" id="WP_160599367.1">
    <property type="nucleotide sequence ID" value="NZ_WTYU01000001.1"/>
</dbReference>
<keyword evidence="2" id="KW-0378">Hydrolase</keyword>
<keyword evidence="2" id="KW-0482">Metalloprotease</keyword>
<dbReference type="AlphaFoldDB" id="A0A6L7GCP9"/>
<dbReference type="Proteomes" id="UP000473531">
    <property type="component" value="Unassembled WGS sequence"/>
</dbReference>
<dbReference type="GO" id="GO:0008237">
    <property type="term" value="F:metallopeptidase activity"/>
    <property type="evidence" value="ECO:0007669"/>
    <property type="project" value="UniProtKB-KW"/>
</dbReference>
<dbReference type="EMBL" id="WTYU01000001">
    <property type="protein sequence ID" value="MXP13246.1"/>
    <property type="molecule type" value="Genomic_DNA"/>
</dbReference>
<comment type="caution">
    <text evidence="6">The sequence shown here is derived from an EMBL/GenBank/DDBJ whole genome shotgun (WGS) entry which is preliminary data.</text>
</comment>
<dbReference type="PANTHER" id="PTHR11851">
    <property type="entry name" value="METALLOPROTEASE"/>
    <property type="match status" value="1"/>
</dbReference>
<dbReference type="InterPro" id="IPR011765">
    <property type="entry name" value="Pept_M16_N"/>
</dbReference>
<organism evidence="6 7">
    <name type="scientific">Allopontixanthobacter confluentis</name>
    <dbReference type="NCBI Taxonomy" id="1849021"/>
    <lineage>
        <taxon>Bacteria</taxon>
        <taxon>Pseudomonadati</taxon>
        <taxon>Pseudomonadota</taxon>
        <taxon>Alphaproteobacteria</taxon>
        <taxon>Sphingomonadales</taxon>
        <taxon>Erythrobacteraceae</taxon>
        <taxon>Allopontixanthobacter</taxon>
    </lineage>
</organism>
<dbReference type="PANTHER" id="PTHR11851:SF49">
    <property type="entry name" value="MITOCHONDRIAL-PROCESSING PEPTIDASE SUBUNIT ALPHA"/>
    <property type="match status" value="1"/>
</dbReference>
<dbReference type="InterPro" id="IPR050361">
    <property type="entry name" value="MPP/UQCRC_Complex"/>
</dbReference>
<proteinExistence type="inferred from homology"/>
<reference evidence="6 7" key="1">
    <citation type="submission" date="2019-12" db="EMBL/GenBank/DDBJ databases">
        <title>Genomic-based taxomic classification of the family Erythrobacteraceae.</title>
        <authorList>
            <person name="Xu L."/>
        </authorList>
    </citation>
    <scope>NUCLEOTIDE SEQUENCE [LARGE SCALE GENOMIC DNA]</scope>
    <source>
        <strain evidence="6 7">KCTC 52259</strain>
    </source>
</reference>
<feature type="domain" description="Peptidase M16 N-terminal" evidence="4">
    <location>
        <begin position="514"/>
        <end position="625"/>
    </location>
</feature>
<evidence type="ECO:0000259" key="5">
    <source>
        <dbReference type="Pfam" id="PF05193"/>
    </source>
</evidence>
<sequence length="943" mass="100303">MFRTILASGATVLALTASMPLAAQDAKTSGALTAPEISYEEWTLANGLRVIALPDASTSTVTTSMWYDVGSKHDPEGRSGFAHLFEHILSRKTENMPYNMINRLTEDVGGQRNASTGDDRTNYYETVPAEYLETMLWTHAERMARPVVDEEVFEKERSIVKEELRQRILAPPYGRLRMVFTENGYDILPNRRPGIGNIDELDAATLDDARAFHQAYYGPDTATMIVAGNFETAKLRAMIDQYFAAIPRRSNAIPLEITAREATRTQPRSVVATAPNVPLPVVGYMWQLPGQADPDIAALSVLDAIMSNGQNSRLYQALVRTGKAVQAQQGVNTNEDGGFFVSFAILNADADMDEVSGLLAAEIEKIRTTPVTAAELSEAKNEWVSATLRRRETAQGRAFELGEALVSTGDPKSADRLLANISKVTAADVMRVAKKWLDPRGQVALRYVAGEANPASYANPVPMPTFRTVPAATGEPAELNAETVRQAPPAPGTIPAVSRAPLIQSELDNGITLVSTQTSDVPLATITVVLPGGTSADPRGKAGLASLVAGLADQGTATRSAQQIAQTLESLGASLSAQAGSDGAFVSLTAPVGNLDAAGAVLSDVVRNAVYPQADLDRERKRAIDGLQVSMKDPGGLASMIAAPVMFGTAPYGGVATTESLTAITRDDLARFRQTWWHPAAAQIVISGGISADRAKSVANALFGNWKSDQPAPTRVADPSGPAPAPRTLVIDMPEAGQAMVLAGVRAVSRSSDDYYPLLLANTVLGSGSNGRLFEEVRTKRGLSYGSYSSFAGSAGDAVLTASAQTKNETADEVAQVILDQFAALAAAPMVNDDLQKRRLFLGGSYARALETSAGFNGITAGLLQQGLSPDEASRLEERLLAVSPEMTLDVAARIVRPEAATLIVVGNAAEFIDDLRKLRPDLEVIAAADLDLNSETLKKLAD</sequence>
<name>A0A6L7GCP9_9SPHN</name>
<feature type="signal peptide" evidence="3">
    <location>
        <begin position="1"/>
        <end position="22"/>
    </location>
</feature>
<keyword evidence="7" id="KW-1185">Reference proteome</keyword>
<dbReference type="InterPro" id="IPR007863">
    <property type="entry name" value="Peptidase_M16_C"/>
</dbReference>
<keyword evidence="3" id="KW-0732">Signal</keyword>
<dbReference type="InterPro" id="IPR011249">
    <property type="entry name" value="Metalloenz_LuxS/M16"/>
</dbReference>
<comment type="similarity">
    <text evidence="1">Belongs to the peptidase M16 family.</text>
</comment>
<dbReference type="Pfam" id="PF00675">
    <property type="entry name" value="Peptidase_M16"/>
    <property type="match status" value="2"/>
</dbReference>
<dbReference type="Gene3D" id="3.30.830.10">
    <property type="entry name" value="Metalloenzyme, LuxS/M16 peptidase-like"/>
    <property type="match status" value="4"/>
</dbReference>
<evidence type="ECO:0000313" key="7">
    <source>
        <dbReference type="Proteomes" id="UP000473531"/>
    </source>
</evidence>
<keyword evidence="2" id="KW-0645">Protease</keyword>
<evidence type="ECO:0000259" key="4">
    <source>
        <dbReference type="Pfam" id="PF00675"/>
    </source>
</evidence>
<dbReference type="Pfam" id="PF05193">
    <property type="entry name" value="Peptidase_M16_C"/>
    <property type="match status" value="2"/>
</dbReference>
<gene>
    <name evidence="6" type="ORF">GRI44_00485</name>
</gene>
<dbReference type="SUPFAM" id="SSF63411">
    <property type="entry name" value="LuxS/MPP-like metallohydrolase"/>
    <property type="match status" value="4"/>
</dbReference>
<feature type="domain" description="Peptidase M16 N-terminal" evidence="4">
    <location>
        <begin position="51"/>
        <end position="165"/>
    </location>
</feature>
<protein>
    <submittedName>
        <fullName evidence="6">Insulinase family protein</fullName>
    </submittedName>
</protein>
<feature type="domain" description="Peptidase M16 C-terminal" evidence="5">
    <location>
        <begin position="664"/>
        <end position="836"/>
    </location>
</feature>